<accession>A0A4S4L1N1</accession>
<evidence type="ECO:0000313" key="2">
    <source>
        <dbReference type="EMBL" id="THH05209.1"/>
    </source>
</evidence>
<dbReference type="AlphaFoldDB" id="A0A4S4L1N1"/>
<dbReference type="Proteomes" id="UP000310158">
    <property type="component" value="Unassembled WGS sequence"/>
</dbReference>
<dbReference type="PANTHER" id="PTHR21310:SF39">
    <property type="entry name" value="AMINOGLYCOSIDE PHOSPHOTRANSFERASE DOMAIN-CONTAINING PROTEIN"/>
    <property type="match status" value="1"/>
</dbReference>
<organism evidence="2 3">
    <name type="scientific">Bondarzewia mesenterica</name>
    <dbReference type="NCBI Taxonomy" id="1095465"/>
    <lineage>
        <taxon>Eukaryota</taxon>
        <taxon>Fungi</taxon>
        <taxon>Dikarya</taxon>
        <taxon>Basidiomycota</taxon>
        <taxon>Agaricomycotina</taxon>
        <taxon>Agaricomycetes</taxon>
        <taxon>Russulales</taxon>
        <taxon>Bondarzewiaceae</taxon>
        <taxon>Bondarzewia</taxon>
    </lineage>
</organism>
<dbReference type="PROSITE" id="PS00109">
    <property type="entry name" value="PROTEIN_KINASE_TYR"/>
    <property type="match status" value="1"/>
</dbReference>
<name>A0A4S4L1N1_9AGAM</name>
<reference evidence="2 3" key="1">
    <citation type="submission" date="2019-02" db="EMBL/GenBank/DDBJ databases">
        <title>Genome sequencing of the rare red list fungi Bondarzewia mesenterica.</title>
        <authorList>
            <person name="Buettner E."/>
            <person name="Kellner H."/>
        </authorList>
    </citation>
    <scope>NUCLEOTIDE SEQUENCE [LARGE SCALE GENOMIC DNA]</scope>
    <source>
        <strain evidence="2 3">DSM 108281</strain>
    </source>
</reference>
<dbReference type="SUPFAM" id="SSF56112">
    <property type="entry name" value="Protein kinase-like (PK-like)"/>
    <property type="match status" value="1"/>
</dbReference>
<sequence length="375" mass="42170">MNYLEAGIIGAKTDLVGANLSDGPRLSASRLETGSTTLLWDGIHHGDCDVRTPHSPLDTAYHAFYVLRIPRAKKSPQHTWPTCHGRSSNMSHTSNLKVIGTTQLEPAEVDVCKGGQTTVAEIKAQSSTRDSTSDSTTDAFDEAMLDRYTDAELILFVKNALPLVTMRVEPTKALSHGLLAKFVSGGKCHDEISALEYARTLGVRVPAVRRVVLRDAGWRSYIIIMERIYGRTLEEVWPKIGCFRGAPELVAFKLPPARFKPRPDLVFEPLHEYVFIHQDLAPRNMIVDARNRLWIVDWGYAGFYPAYVEDTAIETSAMPWTYASSWRARWRWAFLRWIAAGPAGPQKKPFRSLAEVHRRRSCIYVVDRSPYSEGP</sequence>
<evidence type="ECO:0000259" key="1">
    <source>
        <dbReference type="Pfam" id="PF01636"/>
    </source>
</evidence>
<protein>
    <recommendedName>
        <fullName evidence="1">Aminoglycoside phosphotransferase domain-containing protein</fullName>
    </recommendedName>
</protein>
<proteinExistence type="predicted"/>
<dbReference type="InterPro" id="IPR008266">
    <property type="entry name" value="Tyr_kinase_AS"/>
</dbReference>
<evidence type="ECO:0000313" key="3">
    <source>
        <dbReference type="Proteomes" id="UP000310158"/>
    </source>
</evidence>
<feature type="domain" description="Aminoglycoside phosphotransferase" evidence="1">
    <location>
        <begin position="271"/>
        <end position="308"/>
    </location>
</feature>
<keyword evidence="3" id="KW-1185">Reference proteome</keyword>
<dbReference type="InterPro" id="IPR051678">
    <property type="entry name" value="AGP_Transferase"/>
</dbReference>
<dbReference type="OrthoDB" id="4177236at2759"/>
<dbReference type="PANTHER" id="PTHR21310">
    <property type="entry name" value="AMINOGLYCOSIDE PHOSPHOTRANSFERASE-RELATED-RELATED"/>
    <property type="match status" value="1"/>
</dbReference>
<dbReference type="Pfam" id="PF01636">
    <property type="entry name" value="APH"/>
    <property type="match status" value="1"/>
</dbReference>
<gene>
    <name evidence="2" type="ORF">EW146_g9965</name>
</gene>
<comment type="caution">
    <text evidence="2">The sequence shown here is derived from an EMBL/GenBank/DDBJ whole genome shotgun (WGS) entry which is preliminary data.</text>
</comment>
<dbReference type="GO" id="GO:0004672">
    <property type="term" value="F:protein kinase activity"/>
    <property type="evidence" value="ECO:0007669"/>
    <property type="project" value="InterPro"/>
</dbReference>
<dbReference type="Gene3D" id="3.90.1200.10">
    <property type="match status" value="1"/>
</dbReference>
<dbReference type="InterPro" id="IPR002575">
    <property type="entry name" value="Aminoglycoside_PTrfase"/>
</dbReference>
<dbReference type="EMBL" id="SGPL01001040">
    <property type="protein sequence ID" value="THH05209.1"/>
    <property type="molecule type" value="Genomic_DNA"/>
</dbReference>
<dbReference type="InterPro" id="IPR011009">
    <property type="entry name" value="Kinase-like_dom_sf"/>
</dbReference>